<gene>
    <name evidence="2" type="ORF">MQC88_04595</name>
</gene>
<evidence type="ECO:0000256" key="1">
    <source>
        <dbReference type="SAM" id="MobiDB-lite"/>
    </source>
</evidence>
<dbReference type="Proteomes" id="UP001165423">
    <property type="component" value="Unassembled WGS sequence"/>
</dbReference>
<evidence type="ECO:0000313" key="3">
    <source>
        <dbReference type="Proteomes" id="UP001165423"/>
    </source>
</evidence>
<keyword evidence="3" id="KW-1185">Reference proteome</keyword>
<feature type="compositionally biased region" description="Basic and acidic residues" evidence="1">
    <location>
        <begin position="64"/>
        <end position="79"/>
    </location>
</feature>
<feature type="compositionally biased region" description="Basic and acidic residues" evidence="1">
    <location>
        <begin position="13"/>
        <end position="35"/>
    </location>
</feature>
<dbReference type="RefSeq" id="WP_243319436.1">
    <property type="nucleotide sequence ID" value="NZ_JALGCL010000001.1"/>
</dbReference>
<evidence type="ECO:0000313" key="2">
    <source>
        <dbReference type="EMBL" id="MCJ0825242.1"/>
    </source>
</evidence>
<dbReference type="EMBL" id="JALGCL010000001">
    <property type="protein sequence ID" value="MCJ0825242.1"/>
    <property type="molecule type" value="Genomic_DNA"/>
</dbReference>
<name>A0ABT0A2N7_9GAMM</name>
<organism evidence="2 3">
    <name type="scientific">Cognatiluteimonas sedimenti</name>
    <dbReference type="NCBI Taxonomy" id="2927791"/>
    <lineage>
        <taxon>Bacteria</taxon>
        <taxon>Pseudomonadati</taxon>
        <taxon>Pseudomonadota</taxon>
        <taxon>Gammaproteobacteria</taxon>
        <taxon>Lysobacterales</taxon>
        <taxon>Lysobacteraceae</taxon>
        <taxon>Cognatiluteimonas</taxon>
    </lineage>
</organism>
<protein>
    <submittedName>
        <fullName evidence="2">Uncharacterized protein</fullName>
    </submittedName>
</protein>
<accession>A0ABT0A2N7</accession>
<reference evidence="2 3" key="1">
    <citation type="submission" date="2022-03" db="EMBL/GenBank/DDBJ databases">
        <title>Luteimonas soily sp. nov., a novel bacterium isolated from the soil.</title>
        <authorList>
            <person name="Zhang X."/>
        </authorList>
    </citation>
    <scope>NUCLEOTIDE SEQUENCE [LARGE SCALE GENOMIC DNA]</scope>
    <source>
        <strain evidence="2 3">50</strain>
    </source>
</reference>
<sequence>MGNDKVQGEGDYEAARRFQEDETRFVQQRTKDGKPIKGNAAAATDEPTAAEREGLARAKGGGQDTRDADRMRKLEEQGD</sequence>
<proteinExistence type="predicted"/>
<feature type="region of interest" description="Disordered" evidence="1">
    <location>
        <begin position="1"/>
        <end position="79"/>
    </location>
</feature>
<comment type="caution">
    <text evidence="2">The sequence shown here is derived from an EMBL/GenBank/DDBJ whole genome shotgun (WGS) entry which is preliminary data.</text>
</comment>